<keyword evidence="7" id="KW-1185">Reference proteome</keyword>
<dbReference type="OrthoDB" id="9785015at2"/>
<gene>
    <name evidence="6" type="ORF">THII_3168</name>
</gene>
<dbReference type="STRING" id="40754.THII_3168"/>
<feature type="binding site" evidence="4">
    <location>
        <position position="63"/>
    </location>
    <ligand>
        <name>molybdate</name>
        <dbReference type="ChEBI" id="CHEBI:36264"/>
    </ligand>
</feature>
<evidence type="ECO:0000256" key="3">
    <source>
        <dbReference type="ARBA" id="ARBA00022729"/>
    </source>
</evidence>
<evidence type="ECO:0000313" key="6">
    <source>
        <dbReference type="EMBL" id="BAP57465.1"/>
    </source>
</evidence>
<dbReference type="InterPro" id="IPR044084">
    <property type="entry name" value="AvModA-like_subst-bd"/>
</dbReference>
<keyword evidence="4" id="KW-0500">Molybdenum</keyword>
<dbReference type="AlphaFoldDB" id="A0A090APM3"/>
<evidence type="ECO:0000256" key="4">
    <source>
        <dbReference type="PIRSR" id="PIRSR004846-1"/>
    </source>
</evidence>
<dbReference type="CDD" id="cd13539">
    <property type="entry name" value="PBP2_AvModA"/>
    <property type="match status" value="1"/>
</dbReference>
<dbReference type="Pfam" id="PF13531">
    <property type="entry name" value="SBP_bac_11"/>
    <property type="match status" value="1"/>
</dbReference>
<sequence length="255" mass="28606">MSRFFTQFWQASTIFLIISSTSWVSATEFNLAVATNFYDTTKKLVNLFEQRTGYKATITADSTGKLHNQLKEKSAAFDVFLSADVETPQLIEKEGLGITNTRFSYAIGKLVLWSPQEGLVDAKGEILQKGDFQHLSIPDPQVGPYGVIAQETMKNLNVWEKLQPKLLLHENMTETYQTIKTGKAQLGFVALSMLNPNQKIAGSFWVVPTNLYTPIEQQVILLQRGKDNKAALAFLDFLKTPRARNTIESYGYGLP</sequence>
<proteinExistence type="inferred from homology"/>
<evidence type="ECO:0000256" key="1">
    <source>
        <dbReference type="ARBA" id="ARBA00009175"/>
    </source>
</evidence>
<feature type="binding site" evidence="4">
    <location>
        <position position="172"/>
    </location>
    <ligand>
        <name>molybdate</name>
        <dbReference type="ChEBI" id="CHEBI:36264"/>
    </ligand>
</feature>
<dbReference type="PANTHER" id="PTHR30632">
    <property type="entry name" value="MOLYBDATE-BINDING PERIPLASMIC PROTEIN"/>
    <property type="match status" value="1"/>
</dbReference>
<dbReference type="HOGENOM" id="CLU_065520_1_0_6"/>
<evidence type="ECO:0000256" key="5">
    <source>
        <dbReference type="SAM" id="SignalP"/>
    </source>
</evidence>
<dbReference type="Gene3D" id="3.40.190.10">
    <property type="entry name" value="Periplasmic binding protein-like II"/>
    <property type="match status" value="2"/>
</dbReference>
<dbReference type="PANTHER" id="PTHR30632:SF14">
    <property type="entry name" value="TUNGSTATE_MOLYBDATE_CHROMATE-BINDING PROTEIN MODA"/>
    <property type="match status" value="1"/>
</dbReference>
<dbReference type="InterPro" id="IPR005950">
    <property type="entry name" value="ModA"/>
</dbReference>
<dbReference type="Proteomes" id="UP000031623">
    <property type="component" value="Chromosome"/>
</dbReference>
<dbReference type="PIRSF" id="PIRSF004846">
    <property type="entry name" value="ModA"/>
    <property type="match status" value="1"/>
</dbReference>
<evidence type="ECO:0000313" key="7">
    <source>
        <dbReference type="Proteomes" id="UP000031623"/>
    </source>
</evidence>
<protein>
    <submittedName>
        <fullName evidence="6">Molybdenum ABC transporter substrate-binding protein</fullName>
    </submittedName>
</protein>
<reference evidence="6 7" key="1">
    <citation type="journal article" date="2014" name="ISME J.">
        <title>Ecophysiology of Thioploca ingrica as revealed by the complete genome sequence supplemented with proteomic evidence.</title>
        <authorList>
            <person name="Kojima H."/>
            <person name="Ogura Y."/>
            <person name="Yamamoto N."/>
            <person name="Togashi T."/>
            <person name="Mori H."/>
            <person name="Watanabe T."/>
            <person name="Nemoto F."/>
            <person name="Kurokawa K."/>
            <person name="Hayashi T."/>
            <person name="Fukui M."/>
        </authorList>
    </citation>
    <scope>NUCLEOTIDE SEQUENCE [LARGE SCALE GENOMIC DNA]</scope>
</reference>
<dbReference type="GO" id="GO:0030973">
    <property type="term" value="F:molybdate ion binding"/>
    <property type="evidence" value="ECO:0007669"/>
    <property type="project" value="InterPro"/>
</dbReference>
<accession>A0A090APM3</accession>
<feature type="signal peptide" evidence="5">
    <location>
        <begin position="1"/>
        <end position="26"/>
    </location>
</feature>
<feature type="chain" id="PRO_5001852872" evidence="5">
    <location>
        <begin position="27"/>
        <end position="255"/>
    </location>
</feature>
<dbReference type="GO" id="GO:0046872">
    <property type="term" value="F:metal ion binding"/>
    <property type="evidence" value="ECO:0007669"/>
    <property type="project" value="UniProtKB-KW"/>
</dbReference>
<dbReference type="EMBL" id="AP014633">
    <property type="protein sequence ID" value="BAP57465.1"/>
    <property type="molecule type" value="Genomic_DNA"/>
</dbReference>
<dbReference type="GO" id="GO:0015689">
    <property type="term" value="P:molybdate ion transport"/>
    <property type="evidence" value="ECO:0007669"/>
    <property type="project" value="InterPro"/>
</dbReference>
<dbReference type="SUPFAM" id="SSF53850">
    <property type="entry name" value="Periplasmic binding protein-like II"/>
    <property type="match status" value="1"/>
</dbReference>
<name>A0A090APM3_9GAMM</name>
<organism evidence="6 7">
    <name type="scientific">Thioploca ingrica</name>
    <dbReference type="NCBI Taxonomy" id="40754"/>
    <lineage>
        <taxon>Bacteria</taxon>
        <taxon>Pseudomonadati</taxon>
        <taxon>Pseudomonadota</taxon>
        <taxon>Gammaproteobacteria</taxon>
        <taxon>Thiotrichales</taxon>
        <taxon>Thiotrichaceae</taxon>
        <taxon>Thioploca</taxon>
    </lineage>
</organism>
<dbReference type="InterPro" id="IPR050682">
    <property type="entry name" value="ModA/WtpA"/>
</dbReference>
<dbReference type="NCBIfam" id="TIGR01256">
    <property type="entry name" value="modA"/>
    <property type="match status" value="1"/>
</dbReference>
<keyword evidence="2 4" id="KW-0479">Metal-binding</keyword>
<dbReference type="KEGG" id="tig:THII_3168"/>
<comment type="similarity">
    <text evidence="1">Belongs to the bacterial solute-binding protein ModA family.</text>
</comment>
<keyword evidence="3 5" id="KW-0732">Signal</keyword>
<evidence type="ECO:0000256" key="2">
    <source>
        <dbReference type="ARBA" id="ARBA00022723"/>
    </source>
</evidence>